<organism evidence="2 3">
    <name type="scientific">Prorocentrum cordatum</name>
    <dbReference type="NCBI Taxonomy" id="2364126"/>
    <lineage>
        <taxon>Eukaryota</taxon>
        <taxon>Sar</taxon>
        <taxon>Alveolata</taxon>
        <taxon>Dinophyceae</taxon>
        <taxon>Prorocentrales</taxon>
        <taxon>Prorocentraceae</taxon>
        <taxon>Prorocentrum</taxon>
    </lineage>
</organism>
<gene>
    <name evidence="2" type="ORF">PCOR1329_LOCUS37145</name>
</gene>
<feature type="compositionally biased region" description="Low complexity" evidence="1">
    <location>
        <begin position="319"/>
        <end position="332"/>
    </location>
</feature>
<proteinExistence type="predicted"/>
<keyword evidence="3" id="KW-1185">Reference proteome</keyword>
<sequence length="1115" mass="120583">MKAAAETSKESQVIGPLMIRTKSVDLTGPKGSCGRCGFKEDAEHPFPDVKFPGEEIKKFPFGCSFHVRGFVKGKFWMDYTWPTLCGACENDSELADSFEACCQAADGKRFSATLPQDVTMGTQTGITVYSDCALITDAQYQTDIAPAGAQSLTPQQAGERATEVQNEHKGDAVTGALALDPTSPYLKVRRFTTTLNTRSEKALSADDCCREGAASSLEEAANKLMREQMPITLRGNVGIPTVAELEARALGAARGLGLITDPTPPAAPTGKLGPASLGPNTDDTRPPRSAFDNAIQVPGSVPAGAARGSMGDDAGPLPSGASDRSRGASSMMTGAPPSVEKPGQANNASEKARLKELKDSISLGRILTKGKDHGIGDKIYALRRWKPDSDVLGGEKDNYLSDVDWCTTLGGKAIEQMGQDTRLRLLGNIKHVDLSDAVPFKLQLCAVAAKEMFDVGGKVEICIPWKQCAGEFSMLHPRFSVAGAPGAELVETGRTFFIDNLVLSCTKQDKIHNSWMMDLIDQILPRVKSGAVREEAGVCKDLAKEIYVYAESLRILIGPSPAALLECDIRSEVRKFLREEAGPEWRVVVTTFGSEWKACLGECNRSYHTDVKCGEKVSSVERVLGDAIKTLTVQDISSIIVNLKEWGPLLRLGAARNIMNHFRDKLGDFIKKSVLASDIGHQAVPDIEEVTKLNLEFLDLLSLTPKLRAISEDTVQAFNKIYADLEMFQEKVYIKGKSDKLVEACDAYDPKRDETAQKIAVALTESQGAHFGSGEVVAKLIGCARTCFNHVVQMGLDFTAEDETTDTWAETAEMMKKMLAVAAGAVNRVGEFDADAREIHGLVVTKMMLIQLMLSIGAVTARKPFADLHVDLADDAQEFVETAAEPPQDPEQPQGEGASTTQGADGSDGADGKKTLEVTILADFKAFEALAKVAIKTGRDLLKEFSTVYWDLVADATEYAVKEMDALSGGIMNGGGKSWTDGASSLQNWEEVLTQIKATLFKQKGLATKARALKGDMLKQLGELKKTADEHGKMSEFGGLEASALKAAGRAEATLFEARFVQLVKGGVHAKDHEECLLAFRDELHDAKYFKEKDIHPVIAAKLEEMLTQAFNDTL</sequence>
<accession>A0ABN9TAB8</accession>
<evidence type="ECO:0000313" key="3">
    <source>
        <dbReference type="Proteomes" id="UP001189429"/>
    </source>
</evidence>
<dbReference type="Proteomes" id="UP001189429">
    <property type="component" value="Unassembled WGS sequence"/>
</dbReference>
<evidence type="ECO:0000313" key="2">
    <source>
        <dbReference type="EMBL" id="CAK0842123.1"/>
    </source>
</evidence>
<comment type="caution">
    <text evidence="2">The sequence shown here is derived from an EMBL/GenBank/DDBJ whole genome shotgun (WGS) entry which is preliminary data.</text>
</comment>
<reference evidence="2" key="1">
    <citation type="submission" date="2023-10" db="EMBL/GenBank/DDBJ databases">
        <authorList>
            <person name="Chen Y."/>
            <person name="Shah S."/>
            <person name="Dougan E. K."/>
            <person name="Thang M."/>
            <person name="Chan C."/>
        </authorList>
    </citation>
    <scope>NUCLEOTIDE SEQUENCE [LARGE SCALE GENOMIC DNA]</scope>
</reference>
<feature type="region of interest" description="Disordered" evidence="1">
    <location>
        <begin position="881"/>
        <end position="910"/>
    </location>
</feature>
<feature type="region of interest" description="Disordered" evidence="1">
    <location>
        <begin position="260"/>
        <end position="350"/>
    </location>
</feature>
<feature type="compositionally biased region" description="Low complexity" evidence="1">
    <location>
        <begin position="883"/>
        <end position="907"/>
    </location>
</feature>
<evidence type="ECO:0000256" key="1">
    <source>
        <dbReference type="SAM" id="MobiDB-lite"/>
    </source>
</evidence>
<protein>
    <submittedName>
        <fullName evidence="2">Uncharacterized protein</fullName>
    </submittedName>
</protein>
<dbReference type="EMBL" id="CAUYUJ010014507">
    <property type="protein sequence ID" value="CAK0842123.1"/>
    <property type="molecule type" value="Genomic_DNA"/>
</dbReference>
<name>A0ABN9TAB8_9DINO</name>